<feature type="region of interest" description="Disordered" evidence="1">
    <location>
        <begin position="1"/>
        <end position="47"/>
    </location>
</feature>
<dbReference type="AlphaFoldDB" id="A0A426Y0L1"/>
<accession>A0A426Y0L1</accession>
<organism evidence="2 3">
    <name type="scientific">Ensete ventricosum</name>
    <name type="common">Abyssinian banana</name>
    <name type="synonym">Musa ensete</name>
    <dbReference type="NCBI Taxonomy" id="4639"/>
    <lineage>
        <taxon>Eukaryota</taxon>
        <taxon>Viridiplantae</taxon>
        <taxon>Streptophyta</taxon>
        <taxon>Embryophyta</taxon>
        <taxon>Tracheophyta</taxon>
        <taxon>Spermatophyta</taxon>
        <taxon>Magnoliopsida</taxon>
        <taxon>Liliopsida</taxon>
        <taxon>Zingiberales</taxon>
        <taxon>Musaceae</taxon>
        <taxon>Ensete</taxon>
    </lineage>
</organism>
<protein>
    <submittedName>
        <fullName evidence="2">Uncharacterized protein</fullName>
    </submittedName>
</protein>
<gene>
    <name evidence="2" type="ORF">B296_00055230</name>
</gene>
<reference evidence="2 3" key="1">
    <citation type="journal article" date="2014" name="Agronomy (Basel)">
        <title>A Draft Genome Sequence for Ensete ventricosum, the Drought-Tolerant Tree Against Hunger.</title>
        <authorList>
            <person name="Harrison J."/>
            <person name="Moore K.A."/>
            <person name="Paszkiewicz K."/>
            <person name="Jones T."/>
            <person name="Grant M."/>
            <person name="Ambacheew D."/>
            <person name="Muzemil S."/>
            <person name="Studholme D.J."/>
        </authorList>
    </citation>
    <scope>NUCLEOTIDE SEQUENCE [LARGE SCALE GENOMIC DNA]</scope>
</reference>
<feature type="region of interest" description="Disordered" evidence="1">
    <location>
        <begin position="76"/>
        <end position="97"/>
    </location>
</feature>
<dbReference type="EMBL" id="AMZH03015924">
    <property type="protein sequence ID" value="RRT45305.1"/>
    <property type="molecule type" value="Genomic_DNA"/>
</dbReference>
<name>A0A426Y0L1_ENSVE</name>
<evidence type="ECO:0000313" key="3">
    <source>
        <dbReference type="Proteomes" id="UP000287651"/>
    </source>
</evidence>
<comment type="caution">
    <text evidence="2">The sequence shown here is derived from an EMBL/GenBank/DDBJ whole genome shotgun (WGS) entry which is preliminary data.</text>
</comment>
<evidence type="ECO:0000313" key="2">
    <source>
        <dbReference type="EMBL" id="RRT45305.1"/>
    </source>
</evidence>
<dbReference type="Proteomes" id="UP000287651">
    <property type="component" value="Unassembled WGS sequence"/>
</dbReference>
<feature type="compositionally biased region" description="Polar residues" evidence="1">
    <location>
        <begin position="76"/>
        <end position="88"/>
    </location>
</feature>
<sequence length="115" mass="12530">MRTGSYRAVPPIGVVSASEKEEEGEPRDPTPLSIDDPNPSLAGSRRLRWENKLRQSWGEEKRTRSISNVAEASLLAQASQGEDVSSPRTGRRNEVTTFLPLVRASQGDVSSPRAG</sequence>
<proteinExistence type="predicted"/>
<evidence type="ECO:0000256" key="1">
    <source>
        <dbReference type="SAM" id="MobiDB-lite"/>
    </source>
</evidence>